<dbReference type="AlphaFoldDB" id="A0A1I7UMU2"/>
<keyword evidence="1" id="KW-1185">Reference proteome</keyword>
<protein>
    <submittedName>
        <fullName evidence="2">Ovule protein</fullName>
    </submittedName>
</protein>
<accession>A0A1I7UMU2</accession>
<evidence type="ECO:0000313" key="2">
    <source>
        <dbReference type="WBParaSite" id="Csp11.Scaffold630.g17552.t1"/>
    </source>
</evidence>
<name>A0A1I7UMU2_9PELO</name>
<organism evidence="1 2">
    <name type="scientific">Caenorhabditis tropicalis</name>
    <dbReference type="NCBI Taxonomy" id="1561998"/>
    <lineage>
        <taxon>Eukaryota</taxon>
        <taxon>Metazoa</taxon>
        <taxon>Ecdysozoa</taxon>
        <taxon>Nematoda</taxon>
        <taxon>Chromadorea</taxon>
        <taxon>Rhabditida</taxon>
        <taxon>Rhabditina</taxon>
        <taxon>Rhabditomorpha</taxon>
        <taxon>Rhabditoidea</taxon>
        <taxon>Rhabditidae</taxon>
        <taxon>Peloderinae</taxon>
        <taxon>Caenorhabditis</taxon>
    </lineage>
</organism>
<evidence type="ECO:0000313" key="1">
    <source>
        <dbReference type="Proteomes" id="UP000095282"/>
    </source>
</evidence>
<dbReference type="WBParaSite" id="Csp11.Scaffold630.g17552.t1">
    <property type="protein sequence ID" value="Csp11.Scaffold630.g17552.t1"/>
    <property type="gene ID" value="Csp11.Scaffold630.g17552"/>
</dbReference>
<sequence>MASSHPISNPPTPFTFFPHIFLCLVASRPFSNHATTFTLISIRLSLPLLLANIKISTVTTSRLTDIPQLVCS</sequence>
<reference evidence="2" key="1">
    <citation type="submission" date="2016-11" db="UniProtKB">
        <authorList>
            <consortium name="WormBaseParasite"/>
        </authorList>
    </citation>
    <scope>IDENTIFICATION</scope>
</reference>
<proteinExistence type="predicted"/>
<dbReference type="Proteomes" id="UP000095282">
    <property type="component" value="Unplaced"/>
</dbReference>